<organism evidence="1 2">
    <name type="scientific">Zingiber officinale</name>
    <name type="common">Ginger</name>
    <name type="synonym">Amomum zingiber</name>
    <dbReference type="NCBI Taxonomy" id="94328"/>
    <lineage>
        <taxon>Eukaryota</taxon>
        <taxon>Viridiplantae</taxon>
        <taxon>Streptophyta</taxon>
        <taxon>Embryophyta</taxon>
        <taxon>Tracheophyta</taxon>
        <taxon>Spermatophyta</taxon>
        <taxon>Magnoliopsida</taxon>
        <taxon>Liliopsida</taxon>
        <taxon>Zingiberales</taxon>
        <taxon>Zingiberaceae</taxon>
        <taxon>Zingiber</taxon>
    </lineage>
</organism>
<dbReference type="EMBL" id="JACMSC010000005">
    <property type="protein sequence ID" value="KAG6521262.1"/>
    <property type="molecule type" value="Genomic_DNA"/>
</dbReference>
<dbReference type="Proteomes" id="UP000734854">
    <property type="component" value="Unassembled WGS sequence"/>
</dbReference>
<reference evidence="1 2" key="1">
    <citation type="submission" date="2020-08" db="EMBL/GenBank/DDBJ databases">
        <title>Plant Genome Project.</title>
        <authorList>
            <person name="Zhang R.-G."/>
        </authorList>
    </citation>
    <scope>NUCLEOTIDE SEQUENCE [LARGE SCALE GENOMIC DNA]</scope>
    <source>
        <tissue evidence="1">Rhizome</tissue>
    </source>
</reference>
<proteinExistence type="predicted"/>
<gene>
    <name evidence="1" type="ORF">ZIOFF_018373</name>
</gene>
<name>A0A8J5LAV7_ZINOF</name>
<dbReference type="SUPFAM" id="SSF56672">
    <property type="entry name" value="DNA/RNA polymerases"/>
    <property type="match status" value="1"/>
</dbReference>
<protein>
    <recommendedName>
        <fullName evidence="3">Reverse transcriptase/retrotransposon-derived protein RNase H-like domain-containing protein</fullName>
    </recommendedName>
</protein>
<keyword evidence="2" id="KW-1185">Reference proteome</keyword>
<accession>A0A8J5LAV7</accession>
<dbReference type="InterPro" id="IPR043502">
    <property type="entry name" value="DNA/RNA_pol_sf"/>
</dbReference>
<sequence>MKASDWTLLREIKAQVNQLPDLEIPPEVAYIILETDESRMGWGGICKWKPTKFDPRSIERICAYAHGKFPTVKSVIDAEIYAAMETMSTLKIHFLDKEEITLRTD</sequence>
<evidence type="ECO:0008006" key="3">
    <source>
        <dbReference type="Google" id="ProtNLM"/>
    </source>
</evidence>
<dbReference type="AlphaFoldDB" id="A0A8J5LAV7"/>
<evidence type="ECO:0000313" key="1">
    <source>
        <dbReference type="EMBL" id="KAG6521262.1"/>
    </source>
</evidence>
<comment type="caution">
    <text evidence="1">The sequence shown here is derived from an EMBL/GenBank/DDBJ whole genome shotgun (WGS) entry which is preliminary data.</text>
</comment>
<evidence type="ECO:0000313" key="2">
    <source>
        <dbReference type="Proteomes" id="UP000734854"/>
    </source>
</evidence>